<dbReference type="InterPro" id="IPR014729">
    <property type="entry name" value="Rossmann-like_a/b/a_fold"/>
</dbReference>
<dbReference type="AlphaFoldDB" id="A0A133YG95"/>
<dbReference type="Pfam" id="PF05636">
    <property type="entry name" value="HIGH_NTase1"/>
    <property type="match status" value="2"/>
</dbReference>
<dbReference type="PATRIC" id="fig|1497955.3.peg.363"/>
<reference evidence="3" key="1">
    <citation type="submission" date="2016-01" db="EMBL/GenBank/DDBJ databases">
        <authorList>
            <person name="Mitreva M."/>
            <person name="Pepin K.H."/>
            <person name="Mihindukulasuriya K.A."/>
            <person name="Fulton R."/>
            <person name="Fronick C."/>
            <person name="O'Laughlin M."/>
            <person name="Miner T."/>
            <person name="Herter B."/>
            <person name="Rosa B.A."/>
            <person name="Cordes M."/>
            <person name="Tomlinson C."/>
            <person name="Wollam A."/>
            <person name="Palsikar V.B."/>
            <person name="Mardis E.R."/>
            <person name="Wilson R.K."/>
        </authorList>
    </citation>
    <scope>NUCLEOTIDE SEQUENCE [LARGE SCALE GENOMIC DNA]</scope>
    <source>
        <strain evidence="3">KA00274</strain>
    </source>
</reference>
<evidence type="ECO:0000256" key="1">
    <source>
        <dbReference type="ARBA" id="ARBA00022694"/>
    </source>
</evidence>
<keyword evidence="1" id="KW-0819">tRNA processing</keyword>
<accession>A0A133YG95</accession>
<comment type="caution">
    <text evidence="2">The sequence shown here is derived from an EMBL/GenBank/DDBJ whole genome shotgun (WGS) entry which is preliminary data.</text>
</comment>
<dbReference type="STRING" id="1497955.HMPREF1872_00379"/>
<dbReference type="EMBL" id="LSCV01000005">
    <property type="protein sequence ID" value="KXB42205.1"/>
    <property type="molecule type" value="Genomic_DNA"/>
</dbReference>
<dbReference type="Proteomes" id="UP000070080">
    <property type="component" value="Unassembled WGS sequence"/>
</dbReference>
<evidence type="ECO:0000313" key="2">
    <source>
        <dbReference type="EMBL" id="KXB42205.1"/>
    </source>
</evidence>
<sequence>MKVAALIVEYNPLHNGHLYQIKAARSLVGPRGTIIAIMSGSFCQRGELACLDKGTRAKLAVELGVDLVLELPALAVLASANYFAKAAISLINSLNCVDYVVVGIESEQPNLLQALAELLSELNPDVSLGKINNPSDFALALKAKLKAGQAYPLALSDLLGSSPYLEQLKAKLNTDCKLDDLNNEITDTLQKANNILALSYLQAKLTLPKPSNAWQFKFLKRQTGPDFNSAHQIRKLIQANTGSISNLLANLLPYLPALSLAKIIQAAQAEALMTEANLAEPLLGELAKTSLLRDKAAKQIDVKRLDATSFDVASLDIKSSSTPTLTNSQISFANRFQIESKQLAKYLSSEAIDMPKLLANELSHKSLTLANCKRKLLLNLLNLPNYSLAELNELTSHAHYLRVLAYSNYPGRALLKRLSQTATCPIIMRFSDFYEKQNYPLSETAFYETADADYRATNYYACLSHNPNALDNKLVLTPIKVKRKKHQ</sequence>
<evidence type="ECO:0008006" key="4">
    <source>
        <dbReference type="Google" id="ProtNLM"/>
    </source>
</evidence>
<keyword evidence="3" id="KW-1185">Reference proteome</keyword>
<dbReference type="InterPro" id="IPR008513">
    <property type="entry name" value="tRNA(Met)_cyd_acetate_ligase"/>
</dbReference>
<dbReference type="PANTHER" id="PTHR37825">
    <property type="entry name" value="TRNA(MET) CYTIDINE ACETATE LIGASE"/>
    <property type="match status" value="1"/>
</dbReference>
<gene>
    <name evidence="2" type="ORF">HMPREF1872_00379</name>
</gene>
<proteinExistence type="predicted"/>
<dbReference type="RefSeq" id="WP_066713199.1">
    <property type="nucleotide sequence ID" value="NZ_JARFNM010000001.1"/>
</dbReference>
<dbReference type="SUPFAM" id="SSF52374">
    <property type="entry name" value="Nucleotidylyl transferase"/>
    <property type="match status" value="1"/>
</dbReference>
<organism evidence="2 3">
    <name type="scientific">Amygdalobacter nucleatus</name>
    <dbReference type="NCBI Taxonomy" id="3029274"/>
    <lineage>
        <taxon>Bacteria</taxon>
        <taxon>Bacillati</taxon>
        <taxon>Bacillota</taxon>
        <taxon>Clostridia</taxon>
        <taxon>Eubacteriales</taxon>
        <taxon>Oscillospiraceae</taxon>
        <taxon>Amygdalobacter</taxon>
    </lineage>
</organism>
<evidence type="ECO:0000313" key="3">
    <source>
        <dbReference type="Proteomes" id="UP000070080"/>
    </source>
</evidence>
<dbReference type="PANTHER" id="PTHR37825:SF1">
    <property type="entry name" value="TRNA(MET) CYTIDINE ACETATE LIGASE"/>
    <property type="match status" value="1"/>
</dbReference>
<name>A0A133YG95_9FIRM</name>
<dbReference type="Gene3D" id="3.40.50.620">
    <property type="entry name" value="HUPs"/>
    <property type="match status" value="1"/>
</dbReference>
<protein>
    <recommendedName>
        <fullName evidence="4">tRNA(Met) cytidine acetate ligase</fullName>
    </recommendedName>
</protein>
<dbReference type="GO" id="GO:0008033">
    <property type="term" value="P:tRNA processing"/>
    <property type="evidence" value="ECO:0007669"/>
    <property type="project" value="UniProtKB-KW"/>
</dbReference>